<keyword evidence="3" id="KW-1185">Reference proteome</keyword>
<feature type="domain" description="STAS" evidence="1">
    <location>
        <begin position="159"/>
        <end position="242"/>
    </location>
</feature>
<dbReference type="PROSITE" id="PS50801">
    <property type="entry name" value="STAS"/>
    <property type="match status" value="1"/>
</dbReference>
<reference evidence="2 3" key="1">
    <citation type="journal article" date="2019" name="Int. J. Syst. Evol. Microbiol.">
        <title>The Global Catalogue of Microorganisms (GCM) 10K type strain sequencing project: providing services to taxonomists for standard genome sequencing and annotation.</title>
        <authorList>
            <consortium name="The Broad Institute Genomics Platform"/>
            <consortium name="The Broad Institute Genome Sequencing Center for Infectious Disease"/>
            <person name="Wu L."/>
            <person name="Ma J."/>
        </authorList>
    </citation>
    <scope>NUCLEOTIDE SEQUENCE [LARGE SCALE GENOMIC DNA]</scope>
    <source>
        <strain evidence="2 3">JCM 13249</strain>
    </source>
</reference>
<dbReference type="InterPro" id="IPR025847">
    <property type="entry name" value="MEDS_domain"/>
</dbReference>
<dbReference type="InterPro" id="IPR036513">
    <property type="entry name" value="STAS_dom_sf"/>
</dbReference>
<sequence>MAAHAFLRGGLAMGERVCLAGSERDIEAWLTDGRVARAVADGAAIANVVDQTRRSFDLVTQLDLCRAATEVALADGYSGFRVAADVTAVVREPTNLAEFVRYEQLVDRYMAAEPFSAMCAFRRADLPSTALARLASVHPAGNSGAPFRIFANPDGGTAIAGDLDMTTSDLLCAALAGVEPLIVRGELVLDATRLAFIDHRSLLVLARFAATRGTTLVLRTRKPHLSRLIDLLELRHVRVEGE</sequence>
<dbReference type="SUPFAM" id="SSF52091">
    <property type="entry name" value="SpoIIaa-like"/>
    <property type="match status" value="1"/>
</dbReference>
<proteinExistence type="predicted"/>
<dbReference type="EMBL" id="BAAALS010000013">
    <property type="protein sequence ID" value="GAA1756302.1"/>
    <property type="molecule type" value="Genomic_DNA"/>
</dbReference>
<dbReference type="Pfam" id="PF13466">
    <property type="entry name" value="STAS_2"/>
    <property type="match status" value="1"/>
</dbReference>
<dbReference type="Pfam" id="PF14417">
    <property type="entry name" value="MEDS"/>
    <property type="match status" value="1"/>
</dbReference>
<protein>
    <submittedName>
        <fullName evidence="2">MEDS domain-containing protein</fullName>
    </submittedName>
</protein>
<name>A0ABN2KHI3_9ACTN</name>
<evidence type="ECO:0000259" key="1">
    <source>
        <dbReference type="PROSITE" id="PS50801"/>
    </source>
</evidence>
<comment type="caution">
    <text evidence="2">The sequence shown here is derived from an EMBL/GenBank/DDBJ whole genome shotgun (WGS) entry which is preliminary data.</text>
</comment>
<gene>
    <name evidence="2" type="ORF">GCM10009681_29340</name>
</gene>
<dbReference type="InterPro" id="IPR058548">
    <property type="entry name" value="MlaB-like_STAS"/>
</dbReference>
<evidence type="ECO:0000313" key="3">
    <source>
        <dbReference type="Proteomes" id="UP001500655"/>
    </source>
</evidence>
<evidence type="ECO:0000313" key="2">
    <source>
        <dbReference type="EMBL" id="GAA1756302.1"/>
    </source>
</evidence>
<dbReference type="Proteomes" id="UP001500655">
    <property type="component" value="Unassembled WGS sequence"/>
</dbReference>
<organism evidence="2 3">
    <name type="scientific">Luedemannella helvata</name>
    <dbReference type="NCBI Taxonomy" id="349315"/>
    <lineage>
        <taxon>Bacteria</taxon>
        <taxon>Bacillati</taxon>
        <taxon>Actinomycetota</taxon>
        <taxon>Actinomycetes</taxon>
        <taxon>Micromonosporales</taxon>
        <taxon>Micromonosporaceae</taxon>
        <taxon>Luedemannella</taxon>
    </lineage>
</organism>
<dbReference type="InterPro" id="IPR002645">
    <property type="entry name" value="STAS_dom"/>
</dbReference>
<accession>A0ABN2KHI3</accession>